<keyword evidence="16" id="KW-1185">Reference proteome</keyword>
<comment type="similarity">
    <text evidence="2">Belongs to the beta sliding clamp family.</text>
</comment>
<evidence type="ECO:0000259" key="14">
    <source>
        <dbReference type="Pfam" id="PF02768"/>
    </source>
</evidence>
<comment type="caution">
    <text evidence="15">The sequence shown here is derived from an EMBL/GenBank/DDBJ whole genome shotgun (WGS) entry which is preliminary data.</text>
</comment>
<dbReference type="InterPro" id="IPR001001">
    <property type="entry name" value="DNA_polIII_beta"/>
</dbReference>
<dbReference type="Gene3D" id="3.70.10.10">
    <property type="match status" value="1"/>
</dbReference>
<evidence type="ECO:0000256" key="3">
    <source>
        <dbReference type="ARBA" id="ARBA00021035"/>
    </source>
</evidence>
<dbReference type="GO" id="GO:0006271">
    <property type="term" value="P:DNA strand elongation involved in DNA replication"/>
    <property type="evidence" value="ECO:0007669"/>
    <property type="project" value="TreeGrafter"/>
</dbReference>
<dbReference type="NCBIfam" id="TIGR00663">
    <property type="entry name" value="dnan"/>
    <property type="match status" value="1"/>
</dbReference>
<dbReference type="RefSeq" id="WP_183571615.1">
    <property type="nucleotide sequence ID" value="NZ_JACHOP010000017.1"/>
</dbReference>
<dbReference type="PANTHER" id="PTHR30478:SF0">
    <property type="entry name" value="BETA SLIDING CLAMP"/>
    <property type="match status" value="1"/>
</dbReference>
<keyword evidence="7" id="KW-0235">DNA replication</keyword>
<comment type="subcellular location">
    <subcellularLocation>
        <location evidence="1">Cytoplasm</location>
    </subcellularLocation>
</comment>
<dbReference type="GO" id="GO:0005737">
    <property type="term" value="C:cytoplasm"/>
    <property type="evidence" value="ECO:0007669"/>
    <property type="project" value="UniProtKB-SubCell"/>
</dbReference>
<dbReference type="GO" id="GO:0003677">
    <property type="term" value="F:DNA binding"/>
    <property type="evidence" value="ECO:0007669"/>
    <property type="project" value="UniProtKB-KW"/>
</dbReference>
<sequence length="384" mass="40435">MSKKTNEAAPFRVEAPRAELLRAVKEAARAVERRNTIPILSFVNLAMGFGTLAVTGTNLDCEMRVEIEARGEGAACLPAHRLRDMLRALDVETIALAGDADGIVTLTAGDTEATFGSLPSVDHPVLSVDSLAWALTLPEGVFAYLIGGAADAMSTEETRYYLNGVCFEVKDGQAIAVATDGHRLVSRTHNLAGQSADRAPIIVPRDAVRLALPLIGTGEAKITAYLAPDGKGGPVKMEIVAGDARLRCKLIDGTFPDWRRVVPAEGGAEVTISLAALDRVLQLARANTTERGRAVKLEPCDGGLRVTSNNPDLGKVATRLACEGELGAESIGMNAEYLAGMARAAARIGSKSLRLQITGPGNPIRILPDAAIPGAMAVLMPMRV</sequence>
<dbReference type="InterPro" id="IPR022634">
    <property type="entry name" value="DNA_polIII_beta_N"/>
</dbReference>
<dbReference type="Pfam" id="PF02767">
    <property type="entry name" value="DNA_pol3_beta_2"/>
    <property type="match status" value="1"/>
</dbReference>
<keyword evidence="8" id="KW-0239">DNA-directed DNA polymerase</keyword>
<dbReference type="InterPro" id="IPR022637">
    <property type="entry name" value="DNA_polIII_beta_cen"/>
</dbReference>
<dbReference type="GO" id="GO:0003887">
    <property type="term" value="F:DNA-directed DNA polymerase activity"/>
    <property type="evidence" value="ECO:0007669"/>
    <property type="project" value="UniProtKB-KW"/>
</dbReference>
<feature type="domain" description="DNA polymerase III beta sliding clamp central" evidence="13">
    <location>
        <begin position="137"/>
        <end position="257"/>
    </location>
</feature>
<dbReference type="AlphaFoldDB" id="A0A840ZPM7"/>
<evidence type="ECO:0000259" key="13">
    <source>
        <dbReference type="Pfam" id="PF02767"/>
    </source>
</evidence>
<evidence type="ECO:0000256" key="9">
    <source>
        <dbReference type="ARBA" id="ARBA00023125"/>
    </source>
</evidence>
<reference evidence="15 16" key="1">
    <citation type="submission" date="2020-08" db="EMBL/GenBank/DDBJ databases">
        <title>Genomic Encyclopedia of Type Strains, Phase IV (KMG-IV): sequencing the most valuable type-strain genomes for metagenomic binning, comparative biology and taxonomic classification.</title>
        <authorList>
            <person name="Goeker M."/>
        </authorList>
    </citation>
    <scope>NUCLEOTIDE SEQUENCE [LARGE SCALE GENOMIC DNA]</scope>
    <source>
        <strain evidence="15 16">DSM 2163</strain>
    </source>
</reference>
<evidence type="ECO:0000259" key="12">
    <source>
        <dbReference type="Pfam" id="PF00712"/>
    </source>
</evidence>
<dbReference type="InterPro" id="IPR046938">
    <property type="entry name" value="DNA_clamp_sf"/>
</dbReference>
<proteinExistence type="inferred from homology"/>
<dbReference type="SMART" id="SM00480">
    <property type="entry name" value="POL3Bc"/>
    <property type="match status" value="1"/>
</dbReference>
<dbReference type="Pfam" id="PF00712">
    <property type="entry name" value="DNA_pol3_beta"/>
    <property type="match status" value="1"/>
</dbReference>
<dbReference type="CDD" id="cd00140">
    <property type="entry name" value="beta_clamp"/>
    <property type="match status" value="1"/>
</dbReference>
<accession>A0A840ZPM7</accession>
<keyword evidence="5 15" id="KW-0808">Transferase</keyword>
<evidence type="ECO:0000256" key="1">
    <source>
        <dbReference type="ARBA" id="ARBA00004496"/>
    </source>
</evidence>
<organism evidence="15 16">
    <name type="scientific">Methylorubrum rhodinum</name>
    <dbReference type="NCBI Taxonomy" id="29428"/>
    <lineage>
        <taxon>Bacteria</taxon>
        <taxon>Pseudomonadati</taxon>
        <taxon>Pseudomonadota</taxon>
        <taxon>Alphaproteobacteria</taxon>
        <taxon>Hyphomicrobiales</taxon>
        <taxon>Methylobacteriaceae</taxon>
        <taxon>Methylorubrum</taxon>
    </lineage>
</organism>
<evidence type="ECO:0000313" key="16">
    <source>
        <dbReference type="Proteomes" id="UP000583454"/>
    </source>
</evidence>
<evidence type="ECO:0000256" key="5">
    <source>
        <dbReference type="ARBA" id="ARBA00022679"/>
    </source>
</evidence>
<dbReference type="GO" id="GO:0008408">
    <property type="term" value="F:3'-5' exonuclease activity"/>
    <property type="evidence" value="ECO:0007669"/>
    <property type="project" value="InterPro"/>
</dbReference>
<dbReference type="InterPro" id="IPR022635">
    <property type="entry name" value="DNA_polIII_beta_C"/>
</dbReference>
<name>A0A840ZPM7_9HYPH</name>
<dbReference type="SUPFAM" id="SSF55979">
    <property type="entry name" value="DNA clamp"/>
    <property type="match status" value="3"/>
</dbReference>
<evidence type="ECO:0000256" key="6">
    <source>
        <dbReference type="ARBA" id="ARBA00022695"/>
    </source>
</evidence>
<keyword evidence="9" id="KW-0238">DNA-binding</keyword>
<evidence type="ECO:0000256" key="11">
    <source>
        <dbReference type="ARBA" id="ARBA00033276"/>
    </source>
</evidence>
<evidence type="ECO:0000256" key="7">
    <source>
        <dbReference type="ARBA" id="ARBA00022705"/>
    </source>
</evidence>
<keyword evidence="6 15" id="KW-0548">Nucleotidyltransferase</keyword>
<evidence type="ECO:0000256" key="4">
    <source>
        <dbReference type="ARBA" id="ARBA00022490"/>
    </source>
</evidence>
<dbReference type="EMBL" id="JACHOP010000017">
    <property type="protein sequence ID" value="MBB5758831.1"/>
    <property type="molecule type" value="Genomic_DNA"/>
</dbReference>
<dbReference type="Proteomes" id="UP000583454">
    <property type="component" value="Unassembled WGS sequence"/>
</dbReference>
<protein>
    <recommendedName>
        <fullName evidence="3">Beta sliding clamp</fullName>
    </recommendedName>
    <alternativeName>
        <fullName evidence="11">Beta-clamp processivity factor</fullName>
    </alternativeName>
    <alternativeName>
        <fullName evidence="10">DNA polymerase III beta sliding clamp subunit</fullName>
    </alternativeName>
</protein>
<feature type="domain" description="DNA polymerase III beta sliding clamp C-terminal" evidence="14">
    <location>
        <begin position="259"/>
        <end position="383"/>
    </location>
</feature>
<evidence type="ECO:0000256" key="8">
    <source>
        <dbReference type="ARBA" id="ARBA00022932"/>
    </source>
</evidence>
<dbReference type="PANTHER" id="PTHR30478">
    <property type="entry name" value="DNA POLYMERASE III SUBUNIT BETA"/>
    <property type="match status" value="1"/>
</dbReference>
<evidence type="ECO:0000256" key="10">
    <source>
        <dbReference type="ARBA" id="ARBA00030988"/>
    </source>
</evidence>
<dbReference type="Pfam" id="PF02768">
    <property type="entry name" value="DNA_pol3_beta_3"/>
    <property type="match status" value="1"/>
</dbReference>
<evidence type="ECO:0000256" key="2">
    <source>
        <dbReference type="ARBA" id="ARBA00010752"/>
    </source>
</evidence>
<dbReference type="Gene3D" id="3.10.150.10">
    <property type="entry name" value="DNA Polymerase III, subunit A, domain 2"/>
    <property type="match status" value="1"/>
</dbReference>
<dbReference type="GO" id="GO:0009360">
    <property type="term" value="C:DNA polymerase III complex"/>
    <property type="evidence" value="ECO:0007669"/>
    <property type="project" value="InterPro"/>
</dbReference>
<feature type="domain" description="DNA polymerase III beta sliding clamp N-terminal" evidence="12">
    <location>
        <begin position="17"/>
        <end position="126"/>
    </location>
</feature>
<keyword evidence="4" id="KW-0963">Cytoplasm</keyword>
<gene>
    <name evidence="15" type="ORF">HNR00_003558</name>
</gene>
<evidence type="ECO:0000313" key="15">
    <source>
        <dbReference type="EMBL" id="MBB5758831.1"/>
    </source>
</evidence>